<organism evidence="2 3">
    <name type="scientific">Limnovirga soli</name>
    <dbReference type="NCBI Taxonomy" id="2656915"/>
    <lineage>
        <taxon>Bacteria</taxon>
        <taxon>Pseudomonadati</taxon>
        <taxon>Bacteroidota</taxon>
        <taxon>Chitinophagia</taxon>
        <taxon>Chitinophagales</taxon>
        <taxon>Chitinophagaceae</taxon>
        <taxon>Limnovirga</taxon>
    </lineage>
</organism>
<dbReference type="AlphaFoldDB" id="A0A8J8JV20"/>
<gene>
    <name evidence="2" type="ORF">GD597_15695</name>
</gene>
<dbReference type="Gene3D" id="2.40.160.100">
    <property type="match status" value="1"/>
</dbReference>
<dbReference type="RefSeq" id="WP_171608855.1">
    <property type="nucleotide sequence ID" value="NZ_WHPF01000011.1"/>
</dbReference>
<dbReference type="Proteomes" id="UP000598971">
    <property type="component" value="Unassembled WGS sequence"/>
</dbReference>
<accession>A0A8J8JV20</accession>
<dbReference type="InterPro" id="IPR053728">
    <property type="entry name" value="Alginate_Permeability_Chnl"/>
</dbReference>
<dbReference type="Pfam" id="PF13372">
    <property type="entry name" value="Alginate_exp"/>
    <property type="match status" value="1"/>
</dbReference>
<evidence type="ECO:0000259" key="1">
    <source>
        <dbReference type="Pfam" id="PF13372"/>
    </source>
</evidence>
<name>A0A8J8JV20_9BACT</name>
<reference evidence="2" key="1">
    <citation type="submission" date="2019-10" db="EMBL/GenBank/DDBJ databases">
        <title>Draft genome sequence of Panacibacter sp. KCS-6.</title>
        <authorList>
            <person name="Yim K.J."/>
        </authorList>
    </citation>
    <scope>NUCLEOTIDE SEQUENCE</scope>
    <source>
        <strain evidence="2">KCS-6</strain>
    </source>
</reference>
<proteinExistence type="predicted"/>
<keyword evidence="3" id="KW-1185">Reference proteome</keyword>
<feature type="domain" description="Alginate export" evidence="1">
    <location>
        <begin position="30"/>
        <end position="159"/>
    </location>
</feature>
<comment type="caution">
    <text evidence="2">The sequence shown here is derived from an EMBL/GenBank/DDBJ whole genome shotgun (WGS) entry which is preliminary data.</text>
</comment>
<evidence type="ECO:0000313" key="3">
    <source>
        <dbReference type="Proteomes" id="UP000598971"/>
    </source>
</evidence>
<dbReference type="InterPro" id="IPR025388">
    <property type="entry name" value="Alginate_export_dom"/>
</dbReference>
<dbReference type="EMBL" id="WHPF01000011">
    <property type="protein sequence ID" value="NNV56915.1"/>
    <property type="molecule type" value="Genomic_DNA"/>
</dbReference>
<protein>
    <recommendedName>
        <fullName evidence="1">Alginate export domain-containing protein</fullName>
    </recommendedName>
</protein>
<sequence>MSSNNLKIIIVLMLTSIIAIKSFSQENYFKISAQYRARTELRNGYRTLMTDSSKTAFFTGQRARLIFDYKKDNIQMFSSIQDARTWGDEEQKKDVAGLQVNELWMELNLKQGFALKMGRQELVYDNHRLFGNLDWANLTISHDAILLKYTDDKNKFKWHLGGAFNQVGEPIFGTTYALKNYKALGFSWVKKEFNKGHSLSGIAIVNGMNSIVTSNTKLKATYTFGPLYNYNLNGWKGILGAYYQGGKTESNLNQNAFMINAYGEKKIKKIAFGLGADYLSGNKDNTSATANNSFSTLYATNHKFYGYMDYFLNIPTDTKQRGLMDLYARVGYTPSKTISASLDLHHFSLANENNLGINKIKKSLGNEVDILVDYKPSSIIHLQLGYSLLFATKNMEYIKGGNANDFNTWAYLMLKVSPTLLYNEFKK</sequence>
<evidence type="ECO:0000313" key="2">
    <source>
        <dbReference type="EMBL" id="NNV56915.1"/>
    </source>
</evidence>